<feature type="transmembrane region" description="Helical" evidence="6">
    <location>
        <begin position="102"/>
        <end position="120"/>
    </location>
</feature>
<dbReference type="EMBL" id="JANCLU010000010">
    <property type="protein sequence ID" value="MCP8939169.1"/>
    <property type="molecule type" value="Genomic_DNA"/>
</dbReference>
<dbReference type="PANTHER" id="PTHR22911">
    <property type="entry name" value="ACYL-MALONYL CONDENSING ENZYME-RELATED"/>
    <property type="match status" value="1"/>
</dbReference>
<dbReference type="InterPro" id="IPR037185">
    <property type="entry name" value="EmrE-like"/>
</dbReference>
<feature type="transmembrane region" description="Helical" evidence="6">
    <location>
        <begin position="127"/>
        <end position="145"/>
    </location>
</feature>
<dbReference type="InterPro" id="IPR000620">
    <property type="entry name" value="EamA_dom"/>
</dbReference>
<reference evidence="8 9" key="1">
    <citation type="submission" date="2022-07" db="EMBL/GenBank/DDBJ databases">
        <authorList>
            <person name="Li W.-J."/>
            <person name="Deng Q.-Q."/>
        </authorList>
    </citation>
    <scope>NUCLEOTIDE SEQUENCE [LARGE SCALE GENOMIC DNA]</scope>
    <source>
        <strain evidence="8 9">SYSU M60028</strain>
    </source>
</reference>
<feature type="transmembrane region" description="Helical" evidence="6">
    <location>
        <begin position="214"/>
        <end position="236"/>
    </location>
</feature>
<proteinExistence type="inferred from homology"/>
<dbReference type="Proteomes" id="UP001205890">
    <property type="component" value="Unassembled WGS sequence"/>
</dbReference>
<evidence type="ECO:0000259" key="7">
    <source>
        <dbReference type="Pfam" id="PF00892"/>
    </source>
</evidence>
<evidence type="ECO:0000313" key="8">
    <source>
        <dbReference type="EMBL" id="MCP8939169.1"/>
    </source>
</evidence>
<keyword evidence="4 6" id="KW-1133">Transmembrane helix</keyword>
<evidence type="ECO:0000256" key="3">
    <source>
        <dbReference type="ARBA" id="ARBA00022692"/>
    </source>
</evidence>
<comment type="caution">
    <text evidence="8">The sequence shown here is derived from an EMBL/GenBank/DDBJ whole genome shotgun (WGS) entry which is preliminary data.</text>
</comment>
<protein>
    <submittedName>
        <fullName evidence="8">DMT family transporter</fullName>
    </submittedName>
</protein>
<comment type="similarity">
    <text evidence="2">Belongs to the drug/metabolite transporter (DMT) superfamily. 10 TMS drug/metabolite exporter (DME) (TC 2.A.7.3) family.</text>
</comment>
<evidence type="ECO:0000256" key="5">
    <source>
        <dbReference type="ARBA" id="ARBA00023136"/>
    </source>
</evidence>
<name>A0ABT1LCH2_9HYPH</name>
<organism evidence="8 9">
    <name type="scientific">Alsobacter ponti</name>
    <dbReference type="NCBI Taxonomy" id="2962936"/>
    <lineage>
        <taxon>Bacteria</taxon>
        <taxon>Pseudomonadati</taxon>
        <taxon>Pseudomonadota</taxon>
        <taxon>Alphaproteobacteria</taxon>
        <taxon>Hyphomicrobiales</taxon>
        <taxon>Alsobacteraceae</taxon>
        <taxon>Alsobacter</taxon>
    </lineage>
</organism>
<gene>
    <name evidence="8" type="ORF">NK718_11635</name>
</gene>
<feature type="domain" description="EamA" evidence="7">
    <location>
        <begin position="14"/>
        <end position="143"/>
    </location>
</feature>
<keyword evidence="5 6" id="KW-0472">Membrane</keyword>
<feature type="transmembrane region" description="Helical" evidence="6">
    <location>
        <begin position="189"/>
        <end position="208"/>
    </location>
</feature>
<evidence type="ECO:0000313" key="9">
    <source>
        <dbReference type="Proteomes" id="UP001205890"/>
    </source>
</evidence>
<feature type="transmembrane region" description="Helical" evidence="6">
    <location>
        <begin position="248"/>
        <end position="267"/>
    </location>
</feature>
<dbReference type="PANTHER" id="PTHR22911:SF6">
    <property type="entry name" value="SOLUTE CARRIER FAMILY 35 MEMBER G1"/>
    <property type="match status" value="1"/>
</dbReference>
<evidence type="ECO:0000256" key="6">
    <source>
        <dbReference type="SAM" id="Phobius"/>
    </source>
</evidence>
<feature type="transmembrane region" description="Helical" evidence="6">
    <location>
        <begin position="273"/>
        <end position="291"/>
    </location>
</feature>
<accession>A0ABT1LCH2</accession>
<feature type="transmembrane region" description="Helical" evidence="6">
    <location>
        <begin position="157"/>
        <end position="177"/>
    </location>
</feature>
<feature type="transmembrane region" description="Helical" evidence="6">
    <location>
        <begin position="43"/>
        <end position="62"/>
    </location>
</feature>
<evidence type="ECO:0000256" key="2">
    <source>
        <dbReference type="ARBA" id="ARBA00009853"/>
    </source>
</evidence>
<keyword evidence="3 6" id="KW-0812">Transmembrane</keyword>
<sequence>MKPALRHDATATPIVLAAIATGLLTMMDGVVKGLSGTYAPVDLVFMRYVGGTIVVLPILLVVRPPMPSWDMLRAHAMRGVLVLATAFFFFTALSLLPIIEAIVFSYLAPLFMALMARVVLGERVSPATGVAIVLGLAGCLVIALGKGLGSEGFGRDAWGVAAALAAALTYAAAMVLLRARTGSDHIVGIVTLQNVLACAYALPFSLAFGDPGPLFVSAWPALLAVGVLGTVGHLVFAAAYGRAPAAKIGAVEYTSFIWAAAIGIVAYGEYPTIATIAGAALIVAGSLLLLVKPKGGARPALAVEDAGAAPG</sequence>
<feature type="domain" description="EamA" evidence="7">
    <location>
        <begin position="158"/>
        <end position="290"/>
    </location>
</feature>
<evidence type="ECO:0000256" key="1">
    <source>
        <dbReference type="ARBA" id="ARBA00004141"/>
    </source>
</evidence>
<evidence type="ECO:0000256" key="4">
    <source>
        <dbReference type="ARBA" id="ARBA00022989"/>
    </source>
</evidence>
<dbReference type="Pfam" id="PF00892">
    <property type="entry name" value="EamA"/>
    <property type="match status" value="2"/>
</dbReference>
<comment type="subcellular location">
    <subcellularLocation>
        <location evidence="1">Membrane</location>
        <topology evidence="1">Multi-pass membrane protein</topology>
    </subcellularLocation>
</comment>
<feature type="transmembrane region" description="Helical" evidence="6">
    <location>
        <begin position="74"/>
        <end position="96"/>
    </location>
</feature>
<dbReference type="SUPFAM" id="SSF103481">
    <property type="entry name" value="Multidrug resistance efflux transporter EmrE"/>
    <property type="match status" value="2"/>
</dbReference>
<dbReference type="RefSeq" id="WP_254742140.1">
    <property type="nucleotide sequence ID" value="NZ_JANCLU010000010.1"/>
</dbReference>
<keyword evidence="9" id="KW-1185">Reference proteome</keyword>